<sequence>MSCKYTFHNIVTVNTHFVYFYKLLLRYKGIMNTSRYKLLAAWLLLFCFIAGQAMVYAHKHHILKYADAHHPDSEARDFTEKCKLCDVMHHSDIAITQNEGLAANLPVVLFAHPQVAFNFTSLGLILSDGLSPPCFINS</sequence>
<proteinExistence type="predicted"/>
<accession>A0A367GQK6</accession>
<evidence type="ECO:0000313" key="3">
    <source>
        <dbReference type="Proteomes" id="UP000253209"/>
    </source>
</evidence>
<evidence type="ECO:0008006" key="4">
    <source>
        <dbReference type="Google" id="ProtNLM"/>
    </source>
</evidence>
<protein>
    <recommendedName>
        <fullName evidence="4">DUF2946 domain-containing protein</fullName>
    </recommendedName>
</protein>
<evidence type="ECO:0000313" key="2">
    <source>
        <dbReference type="EMBL" id="RCH55747.1"/>
    </source>
</evidence>
<keyword evidence="1" id="KW-0812">Transmembrane</keyword>
<keyword evidence="1" id="KW-0472">Membrane</keyword>
<gene>
    <name evidence="2" type="ORF">DJ568_07645</name>
</gene>
<reference evidence="2 3" key="1">
    <citation type="submission" date="2018-05" db="EMBL/GenBank/DDBJ databases">
        <title>Mucilaginibacter hurinus sp. nov., isolated from briquette warehouse soil.</title>
        <authorList>
            <person name="Choi L."/>
        </authorList>
    </citation>
    <scope>NUCLEOTIDE SEQUENCE [LARGE SCALE GENOMIC DNA]</scope>
    <source>
        <strain evidence="2 3">ZR32</strain>
    </source>
</reference>
<feature type="transmembrane region" description="Helical" evidence="1">
    <location>
        <begin position="6"/>
        <end position="24"/>
    </location>
</feature>
<evidence type="ECO:0000256" key="1">
    <source>
        <dbReference type="SAM" id="Phobius"/>
    </source>
</evidence>
<dbReference type="Proteomes" id="UP000253209">
    <property type="component" value="Unassembled WGS sequence"/>
</dbReference>
<keyword evidence="1" id="KW-1133">Transmembrane helix</keyword>
<dbReference type="EMBL" id="QGDC01000003">
    <property type="protein sequence ID" value="RCH55747.1"/>
    <property type="molecule type" value="Genomic_DNA"/>
</dbReference>
<keyword evidence="3" id="KW-1185">Reference proteome</keyword>
<comment type="caution">
    <text evidence="2">The sequence shown here is derived from an EMBL/GenBank/DDBJ whole genome shotgun (WGS) entry which is preliminary data.</text>
</comment>
<dbReference type="AlphaFoldDB" id="A0A367GQK6"/>
<organism evidence="2 3">
    <name type="scientific">Mucilaginibacter hurinus</name>
    <dbReference type="NCBI Taxonomy" id="2201324"/>
    <lineage>
        <taxon>Bacteria</taxon>
        <taxon>Pseudomonadati</taxon>
        <taxon>Bacteroidota</taxon>
        <taxon>Sphingobacteriia</taxon>
        <taxon>Sphingobacteriales</taxon>
        <taxon>Sphingobacteriaceae</taxon>
        <taxon>Mucilaginibacter</taxon>
    </lineage>
</organism>
<name>A0A367GQK6_9SPHI</name>
<feature type="transmembrane region" description="Helical" evidence="1">
    <location>
        <begin position="36"/>
        <end position="57"/>
    </location>
</feature>